<dbReference type="GO" id="GO:0016020">
    <property type="term" value="C:membrane"/>
    <property type="evidence" value="ECO:0007669"/>
    <property type="project" value="UniProtKB-SubCell"/>
</dbReference>
<dbReference type="HOGENOM" id="CLU_040186_2_2_2"/>
<proteinExistence type="inferred from homology"/>
<evidence type="ECO:0000313" key="7">
    <source>
        <dbReference type="EMBL" id="AEH60674.1"/>
    </source>
</evidence>
<comment type="similarity">
    <text evidence="2">Belongs to the GDT1 family.</text>
</comment>
<organism evidence="7 8">
    <name type="scientific">Methanosalsum zhilinae (strain DSM 4017 / NBRC 107636 / OCM 62 / WeN5)</name>
    <name type="common">Methanohalophilus zhilinae</name>
    <dbReference type="NCBI Taxonomy" id="679901"/>
    <lineage>
        <taxon>Archaea</taxon>
        <taxon>Methanobacteriati</taxon>
        <taxon>Methanobacteriota</taxon>
        <taxon>Stenosarchaea group</taxon>
        <taxon>Methanomicrobia</taxon>
        <taxon>Methanosarcinales</taxon>
        <taxon>Methanosarcinaceae</taxon>
        <taxon>Methanosalsum</taxon>
    </lineage>
</organism>
<keyword evidence="4 6" id="KW-1133">Transmembrane helix</keyword>
<name>F7XKX6_METZD</name>
<evidence type="ECO:0000256" key="5">
    <source>
        <dbReference type="ARBA" id="ARBA00023136"/>
    </source>
</evidence>
<evidence type="ECO:0000256" key="4">
    <source>
        <dbReference type="ARBA" id="ARBA00022989"/>
    </source>
</evidence>
<accession>F7XKX6</accession>
<feature type="transmembrane region" description="Helical" evidence="6">
    <location>
        <begin position="133"/>
        <end position="153"/>
    </location>
</feature>
<feature type="transmembrane region" description="Helical" evidence="6">
    <location>
        <begin position="68"/>
        <end position="86"/>
    </location>
</feature>
<feature type="transmembrane region" description="Helical" evidence="6">
    <location>
        <begin position="165"/>
        <end position="182"/>
    </location>
</feature>
<sequence length="183" mass="19844">MLQDLIVPLILVGLAELGDKTQLAILVLSTKTKKYLALLLGVMAAFSITTGLAIILGNFISTVVPMEYVSISAGLLFILFGLLMLVSKEDEETNVNPELNNPFLTGFGLILVAEMGDKTQIATAVFATQYDPYLVFIGVILALFIMTMIAIYIGQFIMDRIRTSIISKAAGILFILIGASFFI</sequence>
<dbReference type="GO" id="GO:0046873">
    <property type="term" value="F:metal ion transmembrane transporter activity"/>
    <property type="evidence" value="ECO:0007669"/>
    <property type="project" value="InterPro"/>
</dbReference>
<evidence type="ECO:0000256" key="1">
    <source>
        <dbReference type="ARBA" id="ARBA00004141"/>
    </source>
</evidence>
<dbReference type="STRING" id="679901.Mzhil_0812"/>
<dbReference type="PANTHER" id="PTHR12608:SF1">
    <property type="entry name" value="TRANSMEMBRANE PROTEIN 165"/>
    <property type="match status" value="1"/>
</dbReference>
<keyword evidence="3 6" id="KW-0812">Transmembrane</keyword>
<dbReference type="KEGG" id="mzh:Mzhil_0812"/>
<dbReference type="AlphaFoldDB" id="F7XKX6"/>
<evidence type="ECO:0000256" key="2">
    <source>
        <dbReference type="ARBA" id="ARBA00009190"/>
    </source>
</evidence>
<dbReference type="Proteomes" id="UP000006622">
    <property type="component" value="Chromosome"/>
</dbReference>
<protein>
    <submittedName>
        <fullName evidence="7">Uncharacterized protein</fullName>
    </submittedName>
</protein>
<dbReference type="PANTHER" id="PTHR12608">
    <property type="entry name" value="TRANSMEMBRANE PROTEIN HTP-1 RELATED"/>
    <property type="match status" value="1"/>
</dbReference>
<dbReference type="GeneID" id="10822431"/>
<evidence type="ECO:0000256" key="3">
    <source>
        <dbReference type="ARBA" id="ARBA00022692"/>
    </source>
</evidence>
<dbReference type="RefSeq" id="WP_013898113.1">
    <property type="nucleotide sequence ID" value="NC_015676.1"/>
</dbReference>
<dbReference type="InterPro" id="IPR001727">
    <property type="entry name" value="GDT1-like"/>
</dbReference>
<dbReference type="EMBL" id="CP002101">
    <property type="protein sequence ID" value="AEH60674.1"/>
    <property type="molecule type" value="Genomic_DNA"/>
</dbReference>
<evidence type="ECO:0000313" key="8">
    <source>
        <dbReference type="Proteomes" id="UP000006622"/>
    </source>
</evidence>
<comment type="subcellular location">
    <subcellularLocation>
        <location evidence="1">Membrane</location>
        <topology evidence="1">Multi-pass membrane protein</topology>
    </subcellularLocation>
</comment>
<evidence type="ECO:0000256" key="6">
    <source>
        <dbReference type="SAM" id="Phobius"/>
    </source>
</evidence>
<keyword evidence="5 6" id="KW-0472">Membrane</keyword>
<dbReference type="OrthoDB" id="85362at2157"/>
<gene>
    <name evidence="7" type="ordered locus">Mzhil_0812</name>
</gene>
<dbReference type="Pfam" id="PF01169">
    <property type="entry name" value="GDT1"/>
    <property type="match status" value="2"/>
</dbReference>
<feature type="transmembrane region" description="Helical" evidence="6">
    <location>
        <begin position="35"/>
        <end position="56"/>
    </location>
</feature>
<reference evidence="7 8" key="1">
    <citation type="submission" date="2010-07" db="EMBL/GenBank/DDBJ databases">
        <title>The complete genome of Methanosalsum zhilinae DSM 4017.</title>
        <authorList>
            <consortium name="US DOE Joint Genome Institute (JGI-PGF)"/>
            <person name="Lucas S."/>
            <person name="Copeland A."/>
            <person name="Lapidus A."/>
            <person name="Glavina del Rio T."/>
            <person name="Dalin E."/>
            <person name="Tice H."/>
            <person name="Bruce D."/>
            <person name="Goodwin L."/>
            <person name="Pitluck S."/>
            <person name="Kyrpides N."/>
            <person name="Mavromatis K."/>
            <person name="Ovchinnikova G."/>
            <person name="Daligault H."/>
            <person name="Detter J.C."/>
            <person name="Han C."/>
            <person name="Tapia R."/>
            <person name="Larimer F."/>
            <person name="Land M."/>
            <person name="Hauser L."/>
            <person name="Markowitz V."/>
            <person name="Cheng J.-F."/>
            <person name="Hugenholtz P."/>
            <person name="Woyke T."/>
            <person name="Wu D."/>
            <person name="Spring S."/>
            <person name="Schueler E."/>
            <person name="Brambilla E."/>
            <person name="Klenk H.-P."/>
            <person name="Eisen J.A."/>
        </authorList>
    </citation>
    <scope>NUCLEOTIDE SEQUENCE [LARGE SCALE GENOMIC DNA]</scope>
    <source>
        <strain evidence="8">DSM 4017 / NBRC 107636 / OCM 62 / WeN5</strain>
    </source>
</reference>
<keyword evidence="8" id="KW-1185">Reference proteome</keyword>